<dbReference type="AlphaFoldDB" id="W4LPG6"/>
<feature type="repeat" description="TPR" evidence="3">
    <location>
        <begin position="43"/>
        <end position="76"/>
    </location>
</feature>
<evidence type="ECO:0000313" key="4">
    <source>
        <dbReference type="EMBL" id="ETW99286.1"/>
    </source>
</evidence>
<proteinExistence type="predicted"/>
<evidence type="ECO:0000313" key="5">
    <source>
        <dbReference type="Proteomes" id="UP000019141"/>
    </source>
</evidence>
<comment type="caution">
    <text evidence="4">The sequence shown here is derived from an EMBL/GenBank/DDBJ whole genome shotgun (WGS) entry which is preliminary data.</text>
</comment>
<dbReference type="Pfam" id="PF13414">
    <property type="entry name" value="TPR_11"/>
    <property type="match status" value="1"/>
</dbReference>
<dbReference type="PANTHER" id="PTHR44943">
    <property type="entry name" value="CELLULOSE SYNTHASE OPERON PROTEIN C"/>
    <property type="match status" value="1"/>
</dbReference>
<keyword evidence="1" id="KW-0677">Repeat</keyword>
<dbReference type="Gene3D" id="1.25.40.10">
    <property type="entry name" value="Tetratricopeptide repeat domain"/>
    <property type="match status" value="1"/>
</dbReference>
<dbReference type="PANTHER" id="PTHR44943:SF8">
    <property type="entry name" value="TPR REPEAT-CONTAINING PROTEIN MJ0263"/>
    <property type="match status" value="1"/>
</dbReference>
<name>W4LPG6_ENTF1</name>
<dbReference type="SMART" id="SM00028">
    <property type="entry name" value="TPR"/>
    <property type="match status" value="3"/>
</dbReference>
<dbReference type="InterPro" id="IPR051685">
    <property type="entry name" value="Ycf3/AcsC/BcsC/TPR_MFPF"/>
</dbReference>
<dbReference type="EMBL" id="AZHW01000465">
    <property type="protein sequence ID" value="ETW99286.1"/>
    <property type="molecule type" value="Genomic_DNA"/>
</dbReference>
<evidence type="ECO:0000256" key="3">
    <source>
        <dbReference type="PROSITE-ProRule" id="PRU00339"/>
    </source>
</evidence>
<accession>W4LPG6</accession>
<sequence length="158" mass="17811">MISPILRVLIVLCVFALFGPLYVSANSGSSDNDFNQQVSPEQVTAAYEDGYRRMKAGQYQDAIDAFKRVIQLNDQHAMAYTNMAYSFRKLGKYRRAVRLYKKALAIEPNLAEAHEYMGAALLAMGKVKQAKKHLAVLEKLDNKLAESLRAEIARHDRS</sequence>
<organism evidence="4 5">
    <name type="scientific">Entotheonella factor</name>
    <dbReference type="NCBI Taxonomy" id="1429438"/>
    <lineage>
        <taxon>Bacteria</taxon>
        <taxon>Pseudomonadati</taxon>
        <taxon>Nitrospinota/Tectimicrobiota group</taxon>
        <taxon>Candidatus Tectimicrobiota</taxon>
        <taxon>Candidatus Entotheonellia</taxon>
        <taxon>Candidatus Entotheonellales</taxon>
        <taxon>Candidatus Entotheonellaceae</taxon>
        <taxon>Candidatus Entotheonella</taxon>
    </lineage>
</organism>
<gene>
    <name evidence="4" type="ORF">ETSY1_15590</name>
</gene>
<evidence type="ECO:0000256" key="2">
    <source>
        <dbReference type="ARBA" id="ARBA00022803"/>
    </source>
</evidence>
<dbReference type="PROSITE" id="PS50293">
    <property type="entry name" value="TPR_REGION"/>
    <property type="match status" value="1"/>
</dbReference>
<protein>
    <submittedName>
        <fullName evidence="4">Uncharacterized protein</fullName>
    </submittedName>
</protein>
<feature type="repeat" description="TPR" evidence="3">
    <location>
        <begin position="77"/>
        <end position="110"/>
    </location>
</feature>
<dbReference type="InterPro" id="IPR019734">
    <property type="entry name" value="TPR_rpt"/>
</dbReference>
<evidence type="ECO:0000256" key="1">
    <source>
        <dbReference type="ARBA" id="ARBA00022737"/>
    </source>
</evidence>
<dbReference type="HOGENOM" id="CLU_1666188_0_0_7"/>
<reference evidence="4 5" key="1">
    <citation type="journal article" date="2014" name="Nature">
        <title>An environmental bacterial taxon with a large and distinct metabolic repertoire.</title>
        <authorList>
            <person name="Wilson M.C."/>
            <person name="Mori T."/>
            <person name="Ruckert C."/>
            <person name="Uria A.R."/>
            <person name="Helf M.J."/>
            <person name="Takada K."/>
            <person name="Gernert C."/>
            <person name="Steffens U.A."/>
            <person name="Heycke N."/>
            <person name="Schmitt S."/>
            <person name="Rinke C."/>
            <person name="Helfrich E.J."/>
            <person name="Brachmann A.O."/>
            <person name="Gurgui C."/>
            <person name="Wakimoto T."/>
            <person name="Kracht M."/>
            <person name="Crusemann M."/>
            <person name="Hentschel U."/>
            <person name="Abe I."/>
            <person name="Matsunaga S."/>
            <person name="Kalinowski J."/>
            <person name="Takeyama H."/>
            <person name="Piel J."/>
        </authorList>
    </citation>
    <scope>NUCLEOTIDE SEQUENCE [LARGE SCALE GENOMIC DNA]</scope>
    <source>
        <strain evidence="5">TSY1</strain>
    </source>
</reference>
<dbReference type="PROSITE" id="PS50005">
    <property type="entry name" value="TPR"/>
    <property type="match status" value="2"/>
</dbReference>
<dbReference type="Proteomes" id="UP000019141">
    <property type="component" value="Unassembled WGS sequence"/>
</dbReference>
<keyword evidence="5" id="KW-1185">Reference proteome</keyword>
<keyword evidence="2 3" id="KW-0802">TPR repeat</keyword>
<dbReference type="InterPro" id="IPR011990">
    <property type="entry name" value="TPR-like_helical_dom_sf"/>
</dbReference>
<dbReference type="SUPFAM" id="SSF48452">
    <property type="entry name" value="TPR-like"/>
    <property type="match status" value="1"/>
</dbReference>